<sequence>MSLRSSRRFSVLLAGALLLLTAGCGGEPQTHTPGTTAPAETVPAAQTTEAAQEPAPAAAAKAAQPSVPTSKADILRLYTEVMNKAKSEKPAYRKMEYQEVTEKNFEQAAVNVALGLASQFMTSEEKAKKNPELHEKGAPAPYFPLYEGEVGCMLDPADAEKAIEKASCRKLSDGNYEIVMTLKPETDPEPFTSYHGQVFAPISRKVIDAEIEKLRVVKPERYSIDYHDCTATLVFNPQSKEIASLLQMTYVTITAKGVIDLGLVEYAIDGSAALENTLTITDFQY</sequence>
<dbReference type="EMBL" id="DVMW01000008">
    <property type="protein sequence ID" value="HIU35132.1"/>
    <property type="molecule type" value="Genomic_DNA"/>
</dbReference>
<dbReference type="PROSITE" id="PS51257">
    <property type="entry name" value="PROKAR_LIPOPROTEIN"/>
    <property type="match status" value="1"/>
</dbReference>
<organism evidence="3 4">
    <name type="scientific">Candidatus Fimenecus excrementigallinarum</name>
    <dbReference type="NCBI Taxonomy" id="2840816"/>
    <lineage>
        <taxon>Bacteria</taxon>
        <taxon>Bacillati</taxon>
        <taxon>Bacillota</taxon>
        <taxon>Clostridia</taxon>
        <taxon>Candidatus Fimenecus</taxon>
    </lineage>
</organism>
<keyword evidence="2" id="KW-0732">Signal</keyword>
<feature type="compositionally biased region" description="Low complexity" evidence="1">
    <location>
        <begin position="32"/>
        <end position="65"/>
    </location>
</feature>
<evidence type="ECO:0008006" key="5">
    <source>
        <dbReference type="Google" id="ProtNLM"/>
    </source>
</evidence>
<evidence type="ECO:0000256" key="1">
    <source>
        <dbReference type="SAM" id="MobiDB-lite"/>
    </source>
</evidence>
<proteinExistence type="predicted"/>
<reference evidence="3" key="2">
    <citation type="journal article" date="2021" name="PeerJ">
        <title>Extensive microbial diversity within the chicken gut microbiome revealed by metagenomics and culture.</title>
        <authorList>
            <person name="Gilroy R."/>
            <person name="Ravi A."/>
            <person name="Getino M."/>
            <person name="Pursley I."/>
            <person name="Horton D.L."/>
            <person name="Alikhan N.F."/>
            <person name="Baker D."/>
            <person name="Gharbi K."/>
            <person name="Hall N."/>
            <person name="Watson M."/>
            <person name="Adriaenssens E.M."/>
            <person name="Foster-Nyarko E."/>
            <person name="Jarju S."/>
            <person name="Secka A."/>
            <person name="Antonio M."/>
            <person name="Oren A."/>
            <person name="Chaudhuri R.R."/>
            <person name="La Ragione R."/>
            <person name="Hildebrand F."/>
            <person name="Pallen M.J."/>
        </authorList>
    </citation>
    <scope>NUCLEOTIDE SEQUENCE</scope>
    <source>
        <strain evidence="3">ChiGjej1B1-19959</strain>
    </source>
</reference>
<dbReference type="AlphaFoldDB" id="A0A9D1ID92"/>
<evidence type="ECO:0000256" key="2">
    <source>
        <dbReference type="SAM" id="SignalP"/>
    </source>
</evidence>
<protein>
    <recommendedName>
        <fullName evidence="5">GerMN domain-containing protein</fullName>
    </recommendedName>
</protein>
<evidence type="ECO:0000313" key="4">
    <source>
        <dbReference type="Proteomes" id="UP000824071"/>
    </source>
</evidence>
<gene>
    <name evidence="3" type="ORF">IAC53_00795</name>
</gene>
<accession>A0A9D1ID92</accession>
<evidence type="ECO:0000313" key="3">
    <source>
        <dbReference type="EMBL" id="HIU35132.1"/>
    </source>
</evidence>
<feature type="region of interest" description="Disordered" evidence="1">
    <location>
        <begin position="28"/>
        <end position="66"/>
    </location>
</feature>
<comment type="caution">
    <text evidence="3">The sequence shown here is derived from an EMBL/GenBank/DDBJ whole genome shotgun (WGS) entry which is preliminary data.</text>
</comment>
<reference evidence="3" key="1">
    <citation type="submission" date="2020-10" db="EMBL/GenBank/DDBJ databases">
        <authorList>
            <person name="Gilroy R."/>
        </authorList>
    </citation>
    <scope>NUCLEOTIDE SEQUENCE</scope>
    <source>
        <strain evidence="3">ChiGjej1B1-19959</strain>
    </source>
</reference>
<feature type="signal peptide" evidence="2">
    <location>
        <begin position="1"/>
        <end position="26"/>
    </location>
</feature>
<name>A0A9D1ID92_9FIRM</name>
<feature type="chain" id="PRO_5039533246" description="GerMN domain-containing protein" evidence="2">
    <location>
        <begin position="27"/>
        <end position="285"/>
    </location>
</feature>
<dbReference type="Proteomes" id="UP000824071">
    <property type="component" value="Unassembled WGS sequence"/>
</dbReference>